<dbReference type="Pfam" id="PF03660">
    <property type="entry name" value="PHF5"/>
    <property type="match status" value="1"/>
</dbReference>
<reference evidence="2" key="2">
    <citation type="submission" date="2021-01" db="EMBL/GenBank/DDBJ databases">
        <authorList>
            <person name="Schikora-Tamarit M.A."/>
        </authorList>
    </citation>
    <scope>NUCLEOTIDE SEQUENCE</scope>
    <source>
        <strain evidence="2">CBS2887</strain>
    </source>
</reference>
<dbReference type="OrthoDB" id="10248186at2759"/>
<dbReference type="EMBL" id="JAEUBG010001863">
    <property type="protein sequence ID" value="KAH3685609.1"/>
    <property type="molecule type" value="Genomic_DNA"/>
</dbReference>
<keyword evidence="3" id="KW-1185">Reference proteome</keyword>
<comment type="caution">
    <text evidence="2">The sequence shown here is derived from an EMBL/GenBank/DDBJ whole genome shotgun (WGS) entry which is preliminary data.</text>
</comment>
<name>A0A9P8TNW4_WICPI</name>
<dbReference type="GO" id="GO:0000398">
    <property type="term" value="P:mRNA splicing, via spliceosome"/>
    <property type="evidence" value="ECO:0007669"/>
    <property type="project" value="InterPro"/>
</dbReference>
<sequence length="111" mass="12399">MSRHQYDLIVCLKQPGTSIGKLCERCDGRCPGCDSFVKPEVKARICEECSFGKGGGKCIICGNKGVCEAYYCHECVLLEKDRDGCPKILNIGSNKLDNFFEQKKQKQLTQD</sequence>
<proteinExistence type="inferred from homology"/>
<dbReference type="AlphaFoldDB" id="A0A9P8TNW4"/>
<gene>
    <name evidence="2" type="ORF">WICPIJ_003409</name>
</gene>
<evidence type="ECO:0000313" key="3">
    <source>
        <dbReference type="Proteomes" id="UP000774326"/>
    </source>
</evidence>
<evidence type="ECO:0000313" key="2">
    <source>
        <dbReference type="EMBL" id="KAH3685609.1"/>
    </source>
</evidence>
<dbReference type="PIRSF" id="PIRSF016468">
    <property type="entry name" value="PHF5"/>
    <property type="match status" value="1"/>
</dbReference>
<accession>A0A9P8TNW4</accession>
<dbReference type="InterPro" id="IPR005345">
    <property type="entry name" value="PHF5"/>
</dbReference>
<evidence type="ECO:0008006" key="4">
    <source>
        <dbReference type="Google" id="ProtNLM"/>
    </source>
</evidence>
<reference evidence="2" key="1">
    <citation type="journal article" date="2021" name="Open Biol.">
        <title>Shared evolutionary footprints suggest mitochondrial oxidative damage underlies multiple complex I losses in fungi.</title>
        <authorList>
            <person name="Schikora-Tamarit M.A."/>
            <person name="Marcet-Houben M."/>
            <person name="Nosek J."/>
            <person name="Gabaldon T."/>
        </authorList>
    </citation>
    <scope>NUCLEOTIDE SEQUENCE</scope>
    <source>
        <strain evidence="2">CBS2887</strain>
    </source>
</reference>
<dbReference type="PANTHER" id="PTHR13120">
    <property type="entry name" value="PHD FINGER-LIKE DOMAIN-CONTAINING PROTEIN 5A"/>
    <property type="match status" value="1"/>
</dbReference>
<protein>
    <recommendedName>
        <fullName evidence="4">PHF5-like protein</fullName>
    </recommendedName>
</protein>
<organism evidence="2 3">
    <name type="scientific">Wickerhamomyces pijperi</name>
    <name type="common">Yeast</name>
    <name type="synonym">Pichia pijperi</name>
    <dbReference type="NCBI Taxonomy" id="599730"/>
    <lineage>
        <taxon>Eukaryota</taxon>
        <taxon>Fungi</taxon>
        <taxon>Dikarya</taxon>
        <taxon>Ascomycota</taxon>
        <taxon>Saccharomycotina</taxon>
        <taxon>Saccharomycetes</taxon>
        <taxon>Phaffomycetales</taxon>
        <taxon>Wickerhamomycetaceae</taxon>
        <taxon>Wickerhamomyces</taxon>
    </lineage>
</organism>
<evidence type="ECO:0000256" key="1">
    <source>
        <dbReference type="ARBA" id="ARBA00008626"/>
    </source>
</evidence>
<dbReference type="Proteomes" id="UP000774326">
    <property type="component" value="Unassembled WGS sequence"/>
</dbReference>
<comment type="similarity">
    <text evidence="1">Belongs to the PHF5 family.</text>
</comment>